<organism evidence="9">
    <name type="scientific">Vecturithrix granuli</name>
    <dbReference type="NCBI Taxonomy" id="1499967"/>
    <lineage>
        <taxon>Bacteria</taxon>
        <taxon>Candidatus Moduliflexota</taxon>
        <taxon>Candidatus Vecturitrichia</taxon>
        <taxon>Candidatus Vecturitrichales</taxon>
        <taxon>Candidatus Vecturitrichaceae</taxon>
        <taxon>Candidatus Vecturithrix</taxon>
    </lineage>
</organism>
<name>A0A081C7B4_VECG1</name>
<feature type="transmembrane region" description="Helical" evidence="7">
    <location>
        <begin position="393"/>
        <end position="417"/>
    </location>
</feature>
<keyword evidence="2" id="KW-1003">Cell membrane</keyword>
<keyword evidence="5 7" id="KW-1133">Transmembrane helix</keyword>
<evidence type="ECO:0000256" key="4">
    <source>
        <dbReference type="ARBA" id="ARBA00022692"/>
    </source>
</evidence>
<dbReference type="Pfam" id="PF06808">
    <property type="entry name" value="DctM"/>
    <property type="match status" value="1"/>
</dbReference>
<dbReference type="GO" id="GO:0022857">
    <property type="term" value="F:transmembrane transporter activity"/>
    <property type="evidence" value="ECO:0007669"/>
    <property type="project" value="TreeGrafter"/>
</dbReference>
<dbReference type="eggNOG" id="COG1593">
    <property type="taxonomic scope" value="Bacteria"/>
</dbReference>
<keyword evidence="3" id="KW-0997">Cell inner membrane</keyword>
<feature type="transmembrane region" description="Helical" evidence="7">
    <location>
        <begin position="210"/>
        <end position="232"/>
    </location>
</feature>
<keyword evidence="6 7" id="KW-0472">Membrane</keyword>
<dbReference type="EMBL" id="DF820473">
    <property type="protein sequence ID" value="GAK60469.1"/>
    <property type="molecule type" value="Genomic_DNA"/>
</dbReference>
<evidence type="ECO:0000313" key="10">
    <source>
        <dbReference type="Proteomes" id="UP000030661"/>
    </source>
</evidence>
<dbReference type="PANTHER" id="PTHR33362:SF3">
    <property type="entry name" value="SIALIC ACID TRAP TRANSPORTER PERMEASE PROTEIN SIAT"/>
    <property type="match status" value="1"/>
</dbReference>
<feature type="transmembrane region" description="Helical" evidence="7">
    <location>
        <begin position="143"/>
        <end position="163"/>
    </location>
</feature>
<gene>
    <name evidence="9" type="ORF">U27_00366</name>
</gene>
<keyword evidence="4 7" id="KW-0812">Transmembrane</keyword>
<evidence type="ECO:0000256" key="1">
    <source>
        <dbReference type="ARBA" id="ARBA00004429"/>
    </source>
</evidence>
<evidence type="ECO:0000256" key="6">
    <source>
        <dbReference type="ARBA" id="ARBA00023136"/>
    </source>
</evidence>
<reference evidence="9" key="1">
    <citation type="journal article" date="2015" name="PeerJ">
        <title>First genomic representation of candidate bacterial phylum KSB3 points to enhanced environmental sensing as a trigger of wastewater bulking.</title>
        <authorList>
            <person name="Sekiguchi Y."/>
            <person name="Ohashi A."/>
            <person name="Parks D.H."/>
            <person name="Yamauchi T."/>
            <person name="Tyson G.W."/>
            <person name="Hugenholtz P."/>
        </authorList>
    </citation>
    <scope>NUCLEOTIDE SEQUENCE [LARGE SCALE GENOMIC DNA]</scope>
</reference>
<feature type="transmembrane region" description="Helical" evidence="7">
    <location>
        <begin position="268"/>
        <end position="290"/>
    </location>
</feature>
<feature type="transmembrane region" description="Helical" evidence="7">
    <location>
        <begin position="45"/>
        <end position="67"/>
    </location>
</feature>
<dbReference type="GO" id="GO:0005886">
    <property type="term" value="C:plasma membrane"/>
    <property type="evidence" value="ECO:0007669"/>
    <property type="project" value="UniProtKB-SubCell"/>
</dbReference>
<accession>A0A081C7B4</accession>
<evidence type="ECO:0000259" key="8">
    <source>
        <dbReference type="Pfam" id="PF06808"/>
    </source>
</evidence>
<dbReference type="InterPro" id="IPR010656">
    <property type="entry name" value="DctM"/>
</dbReference>
<comment type="subcellular location">
    <subcellularLocation>
        <location evidence="1">Cell inner membrane</location>
        <topology evidence="1">Multi-pass membrane protein</topology>
    </subcellularLocation>
</comment>
<feature type="transmembrane region" description="Helical" evidence="7">
    <location>
        <begin position="238"/>
        <end position="256"/>
    </location>
</feature>
<proteinExistence type="predicted"/>
<feature type="transmembrane region" description="Helical" evidence="7">
    <location>
        <begin position="169"/>
        <end position="189"/>
    </location>
</feature>
<evidence type="ECO:0000256" key="3">
    <source>
        <dbReference type="ARBA" id="ARBA00022519"/>
    </source>
</evidence>
<dbReference type="AlphaFoldDB" id="A0A081C7B4"/>
<protein>
    <submittedName>
        <fullName evidence="9">TRAP transporter, DctM subunit</fullName>
    </submittedName>
</protein>
<dbReference type="PANTHER" id="PTHR33362">
    <property type="entry name" value="SIALIC ACID TRAP TRANSPORTER PERMEASE PROTEIN SIAT-RELATED"/>
    <property type="match status" value="1"/>
</dbReference>
<dbReference type="STRING" id="1499967.U27_00366"/>
<dbReference type="HOGENOM" id="CLU_019824_4_1_0"/>
<feature type="domain" description="TRAP C4-dicarboxylate transport system permease DctM subunit" evidence="8">
    <location>
        <begin position="5"/>
        <end position="413"/>
    </location>
</feature>
<dbReference type="NCBIfam" id="TIGR00786">
    <property type="entry name" value="dctM"/>
    <property type="match status" value="1"/>
</dbReference>
<dbReference type="InterPro" id="IPR004681">
    <property type="entry name" value="TRAP_DctM"/>
</dbReference>
<sequence>MILLLGTLFILLILRVPVSFSLLMSSVIYLITHDIPPVAAIVRMAMGIGDSFPLLAVPFFILAGSIMNSGGITRRLFTFADTVVGHITGGLGHANILASIIFSGMSGTAIADAGGLGAVELKAMREAGYDEDFSLAVTGASSLIGPIIPPSVPAVVFGVIAGVSIGRLFVAGFIPGLIMGLVMSIFVYFQSKHRGYPKSQRATFRKLMQALKESFFALLTPVVIIGGILVGVFTPTEAAIIAVVYSLILGFAYREITWKDIPRCLKETADNTVSVMLIVACASIFGWILASAQIPQKLSLLFLAYVPNKYLALLLINIFLLIAGTFMETISALTILTPVLMPVVNGLGIDPVHFGIIMILNLMIGLLTPPVGMVLYVLAGVSHVAFEDIARAVVPYLIVLIITLLIFTYCPQIVLFLPNLVFD</sequence>
<evidence type="ECO:0000313" key="9">
    <source>
        <dbReference type="EMBL" id="GAK60469.1"/>
    </source>
</evidence>
<dbReference type="Proteomes" id="UP000030661">
    <property type="component" value="Unassembled WGS sequence"/>
</dbReference>
<evidence type="ECO:0000256" key="5">
    <source>
        <dbReference type="ARBA" id="ARBA00022989"/>
    </source>
</evidence>
<dbReference type="PIRSF" id="PIRSF006066">
    <property type="entry name" value="HI0050"/>
    <property type="match status" value="1"/>
</dbReference>
<keyword evidence="10" id="KW-1185">Reference proteome</keyword>
<feature type="transmembrane region" description="Helical" evidence="7">
    <location>
        <begin position="352"/>
        <end position="381"/>
    </location>
</feature>
<evidence type="ECO:0000256" key="7">
    <source>
        <dbReference type="SAM" id="Phobius"/>
    </source>
</evidence>
<evidence type="ECO:0000256" key="2">
    <source>
        <dbReference type="ARBA" id="ARBA00022475"/>
    </source>
</evidence>
<feature type="transmembrane region" description="Helical" evidence="7">
    <location>
        <begin position="310"/>
        <end position="340"/>
    </location>
</feature>